<dbReference type="InterPro" id="IPR050982">
    <property type="entry name" value="Auxin_biosynth/cation_transpt"/>
</dbReference>
<dbReference type="Pfam" id="PF13738">
    <property type="entry name" value="Pyr_redox_3"/>
    <property type="match status" value="1"/>
</dbReference>
<dbReference type="InterPro" id="IPR036188">
    <property type="entry name" value="FAD/NAD-bd_sf"/>
</dbReference>
<dbReference type="Gene3D" id="3.50.50.60">
    <property type="entry name" value="FAD/NAD(P)-binding domain"/>
    <property type="match status" value="2"/>
</dbReference>
<name>A0A5C2RU82_9APHY</name>
<dbReference type="GO" id="GO:0050660">
    <property type="term" value="F:flavin adenine dinucleotide binding"/>
    <property type="evidence" value="ECO:0007669"/>
    <property type="project" value="TreeGrafter"/>
</dbReference>
<accession>A0A5C2RU82</accession>
<dbReference type="SUPFAM" id="SSF51905">
    <property type="entry name" value="FAD/NAD(P)-binding domain"/>
    <property type="match status" value="1"/>
</dbReference>
<reference evidence="2" key="1">
    <citation type="journal article" date="2018" name="Genome Biol. Evol.">
        <title>Genomics and development of Lentinus tigrinus, a white-rot wood-decaying mushroom with dimorphic fruiting bodies.</title>
        <authorList>
            <person name="Wu B."/>
            <person name="Xu Z."/>
            <person name="Knudson A."/>
            <person name="Carlson A."/>
            <person name="Chen N."/>
            <person name="Kovaka S."/>
            <person name="LaButti K."/>
            <person name="Lipzen A."/>
            <person name="Pennachio C."/>
            <person name="Riley R."/>
            <person name="Schakwitz W."/>
            <person name="Umezawa K."/>
            <person name="Ohm R.A."/>
            <person name="Grigoriev I.V."/>
            <person name="Nagy L.G."/>
            <person name="Gibbons J."/>
            <person name="Hibbett D."/>
        </authorList>
    </citation>
    <scope>NUCLEOTIDE SEQUENCE [LARGE SCALE GENOMIC DNA]</scope>
    <source>
        <strain evidence="2">ALCF2SS1-6</strain>
    </source>
</reference>
<keyword evidence="3" id="KW-1185">Reference proteome</keyword>
<dbReference type="PANTHER" id="PTHR43539:SF68">
    <property type="entry name" value="FLAVIN-BINDING MONOOXYGENASE-LIKE PROTEIN (AFU_ORTHOLOGUE AFUA_4G09220)"/>
    <property type="match status" value="1"/>
</dbReference>
<dbReference type="OrthoDB" id="74360at2759"/>
<evidence type="ECO:0000313" key="2">
    <source>
        <dbReference type="EMBL" id="RPD55268.1"/>
    </source>
</evidence>
<dbReference type="PANTHER" id="PTHR43539">
    <property type="entry name" value="FLAVIN-BINDING MONOOXYGENASE-LIKE PROTEIN (AFU_ORTHOLOGUE AFUA_4G09220)"/>
    <property type="match status" value="1"/>
</dbReference>
<gene>
    <name evidence="2" type="ORF">L227DRAFT_555260</name>
</gene>
<organism evidence="2 3">
    <name type="scientific">Lentinus tigrinus ALCF2SS1-6</name>
    <dbReference type="NCBI Taxonomy" id="1328759"/>
    <lineage>
        <taxon>Eukaryota</taxon>
        <taxon>Fungi</taxon>
        <taxon>Dikarya</taxon>
        <taxon>Basidiomycota</taxon>
        <taxon>Agaricomycotina</taxon>
        <taxon>Agaricomycetes</taxon>
        <taxon>Polyporales</taxon>
        <taxon>Polyporaceae</taxon>
        <taxon>Lentinus</taxon>
    </lineage>
</organism>
<evidence type="ECO:0000256" key="1">
    <source>
        <dbReference type="ARBA" id="ARBA00023002"/>
    </source>
</evidence>
<dbReference type="EMBL" id="ML122297">
    <property type="protein sequence ID" value="RPD55268.1"/>
    <property type="molecule type" value="Genomic_DNA"/>
</dbReference>
<dbReference type="Proteomes" id="UP000313359">
    <property type="component" value="Unassembled WGS sequence"/>
</dbReference>
<dbReference type="STRING" id="1328759.A0A5C2RU82"/>
<dbReference type="GO" id="GO:0004497">
    <property type="term" value="F:monooxygenase activity"/>
    <property type="evidence" value="ECO:0007669"/>
    <property type="project" value="UniProtKB-KW"/>
</dbReference>
<dbReference type="AlphaFoldDB" id="A0A5C2RU82"/>
<keyword evidence="2" id="KW-0503">Monooxygenase</keyword>
<proteinExistence type="predicted"/>
<protein>
    <submittedName>
        <fullName evidence="2">Dimethylaniline monooxygenase (N-oxide-forming)</fullName>
    </submittedName>
</protein>
<sequence length="583" mass="63758">MSLDAHRVATEWLSALASALNSGVVSDVTTLFQPDGWLRDVLVLSWDLHTLEGRDKIAAYLSGSLKAGHWQITNVHLEDIQELAPRVCEVPVLPEASCVEFGFRFDLPHGHGRGVARLTQDSDGIFRALIVFLALHGLHGDNEQALGDDMEAMPGKECAGWVHQVESNPHVLVVGAGHSGLTVAARLKQMNIPSLVIEKNPRIGDNWRMRYPTLTLESIRRHCSLLFQPYPSTCPEFIPRDDIADWVERYVAAQDLVVWTDSALRPHPRYSDRTGKWDVTVIRAGVAVQLHPSHIVFATGLLGQPRIPAIAGLETFRGQQTHSESFSGGSQFSGKRAVVVGAANSSIDICQDLALKGAESVTMIQRSATCVQSRDYFNSGLKLVWREDEPLAVSDLKYAAVPLVFQEKVAAAHSQATGDAHKKIFDDLRRGGLNLADPGCNPYFMFLCRSGGFWIDKGGAELIGNGRIKVESGKSVDRFTETGLVLSDGTELLADVVVFATGYTSMRESNTDLLGPDIMQRVGPIGGLDEDGEIQGLFRPCGHPGLWFAGGDFFYPRFFSRQLGLLIKGADLGLLQRDSQPAE</sequence>
<evidence type="ECO:0000313" key="3">
    <source>
        <dbReference type="Proteomes" id="UP000313359"/>
    </source>
</evidence>
<keyword evidence="1" id="KW-0560">Oxidoreductase</keyword>